<dbReference type="AlphaFoldDB" id="A0A840D478"/>
<proteinExistence type="predicted"/>
<comment type="caution">
    <text evidence="1">The sequence shown here is derived from an EMBL/GenBank/DDBJ whole genome shotgun (WGS) entry which is preliminary data.</text>
</comment>
<evidence type="ECO:0000313" key="2">
    <source>
        <dbReference type="Proteomes" id="UP000560658"/>
    </source>
</evidence>
<protein>
    <recommendedName>
        <fullName evidence="3">RES domain-containing protein</fullName>
    </recommendedName>
</protein>
<dbReference type="EMBL" id="JACIER010000018">
    <property type="protein sequence ID" value="MBB4045821.1"/>
    <property type="molecule type" value="Genomic_DNA"/>
</dbReference>
<name>A0A840D478_9BACE</name>
<evidence type="ECO:0000313" key="1">
    <source>
        <dbReference type="EMBL" id="MBB4045821.1"/>
    </source>
</evidence>
<evidence type="ECO:0008006" key="3">
    <source>
        <dbReference type="Google" id="ProtNLM"/>
    </source>
</evidence>
<accession>A0A840D478</accession>
<gene>
    <name evidence="1" type="ORF">GGR06_003643</name>
</gene>
<organism evidence="1 2">
    <name type="scientific">Bacteroides reticulotermitis</name>
    <dbReference type="NCBI Taxonomy" id="1133319"/>
    <lineage>
        <taxon>Bacteria</taxon>
        <taxon>Pseudomonadati</taxon>
        <taxon>Bacteroidota</taxon>
        <taxon>Bacteroidia</taxon>
        <taxon>Bacteroidales</taxon>
        <taxon>Bacteroidaceae</taxon>
        <taxon>Bacteroides</taxon>
    </lineage>
</organism>
<keyword evidence="2" id="KW-1185">Reference proteome</keyword>
<reference evidence="1" key="1">
    <citation type="submission" date="2020-08" db="EMBL/GenBank/DDBJ databases">
        <title>Genomic Encyclopedia of Type Strains, Phase IV (KMG-IV): sequencing the most valuable type-strain genomes for metagenomic binning, comparative biology and taxonomic classification.</title>
        <authorList>
            <person name="Goeker M."/>
        </authorList>
    </citation>
    <scope>NUCLEOTIDE SEQUENCE [LARGE SCALE GENOMIC DNA]</scope>
    <source>
        <strain evidence="1">DSM 105720</strain>
    </source>
</reference>
<dbReference type="RefSeq" id="WP_044163750.1">
    <property type="nucleotide sequence ID" value="NZ_JACIER010000018.1"/>
</dbReference>
<sequence length="312" mass="35796">MGLLKDAIDELNQLKLDSCTTESIQAVLSKFGAIPAPIRDIHKGSLIYRASNLGIDEEINNVRRLSYCPAEKNKTFQRASTPKQTMFYGVVGNILENSHPINCEMLAMQESCSLFRDSPIVDGIYRVVVSKWRVLDTISLLTLMNPDTTNKSRRLNEMVQGLLAYIKKNADKFSEEDAIAFQKFMCNQFTRSVNNDNLYKISALFTLEIIKRIDGVIWQSSVAVDEKLNDTLCVAIKPETVDTCMECEEYSLYTFVVKNGKISSYSREIFKLTTNSTHSKKKKRIIKSIKRGKGIITKRRIRKRYRRKNERH</sequence>
<dbReference type="Proteomes" id="UP000560658">
    <property type="component" value="Unassembled WGS sequence"/>
</dbReference>